<dbReference type="PANTHER" id="PTHR22940:SF4">
    <property type="entry name" value="PROTEIN TIMELESS HOMOLOG"/>
    <property type="match status" value="1"/>
</dbReference>
<dbReference type="EMBL" id="AAZO01002658">
    <property type="status" value="NOT_ANNOTATED_CDS"/>
    <property type="molecule type" value="Genomic_DNA"/>
</dbReference>
<dbReference type="OrthoDB" id="310853at2759"/>
<dbReference type="InterPro" id="IPR044998">
    <property type="entry name" value="Timeless"/>
</dbReference>
<accession>E0VIJ2</accession>
<evidence type="ECO:0000313" key="8">
    <source>
        <dbReference type="Proteomes" id="UP000009046"/>
    </source>
</evidence>
<reference evidence="6" key="1">
    <citation type="submission" date="2007-04" db="EMBL/GenBank/DDBJ databases">
        <title>Annotation of Pediculus humanus corporis strain USDA.</title>
        <authorList>
            <person name="Kirkness E."/>
            <person name="Hannick L."/>
            <person name="Hass B."/>
            <person name="Bruggner R."/>
            <person name="Lawson D."/>
            <person name="Bidwell S."/>
            <person name="Joardar V."/>
            <person name="Caler E."/>
            <person name="Walenz B."/>
            <person name="Inman J."/>
            <person name="Schobel S."/>
            <person name="Galinsky K."/>
            <person name="Amedeo P."/>
            <person name="Strausberg R."/>
        </authorList>
    </citation>
    <scope>NUCLEOTIDE SEQUENCE</scope>
    <source>
        <strain evidence="6">USDA</strain>
    </source>
</reference>
<feature type="region of interest" description="Disordered" evidence="4">
    <location>
        <begin position="685"/>
        <end position="746"/>
    </location>
</feature>
<comment type="subcellular location">
    <subcellularLocation>
        <location evidence="1">Nucleus</location>
    </subcellularLocation>
</comment>
<protein>
    <submittedName>
        <fullName evidence="6 7">Timeless, putative</fullName>
    </submittedName>
</protein>
<dbReference type="InParanoid" id="E0VIJ2"/>
<dbReference type="CTD" id="8229851"/>
<dbReference type="HOGENOM" id="CLU_334723_0_0_1"/>
<reference evidence="7" key="3">
    <citation type="submission" date="2021-02" db="UniProtKB">
        <authorList>
            <consortium name="EnsemblMetazoa"/>
        </authorList>
    </citation>
    <scope>IDENTIFICATION</scope>
    <source>
        <strain evidence="7">USDA</strain>
    </source>
</reference>
<feature type="region of interest" description="Disordered" evidence="4">
    <location>
        <begin position="788"/>
        <end position="811"/>
    </location>
</feature>
<dbReference type="GO" id="GO:0003677">
    <property type="term" value="F:DNA binding"/>
    <property type="evidence" value="ECO:0007669"/>
    <property type="project" value="TreeGrafter"/>
</dbReference>
<dbReference type="OMA" id="RIACECK"/>
<dbReference type="GO" id="GO:0006281">
    <property type="term" value="P:DNA repair"/>
    <property type="evidence" value="ECO:0007669"/>
    <property type="project" value="TreeGrafter"/>
</dbReference>
<sequence>MEDLVRKKTSAIRGKIAVICNSLGFIHEGEYLMEPYCIEGIKELIRLLKRDDNTHISRRCLGEVNIVKHHLIHIIKNCKSDMADLFSATLRLLINVTTPAALLYGEEIPQDKNDRHIYLTLIEHDQSYKYSFEDVEFWNKICCKLTNLIEINWIERSTDETIEIERILTLLRNVLQIPRAPEDEEKIDNDLTIHDKVLNALRHSQILELLLLIVSNPNEEPFYLHLLEIFCFLLREHNPKLLAQCDLSESKMEINEDVDDLMKIREEEKSSQKFYSNTRNFKSTFVIQNIKSISNLDFVSHKSLNNLEDLAYLTLLEILHWMDCSKKPLVRALSREIKSDLFYVMEYREMTLSLFMKFEANKFSITYLKTLIQTAHLFIKLLEEFSKSSKLIVQKISKVRKKRKGKKSKVEKNNIPINKEQIWEKICDDLQNLMASDTPIPDISPFDATLDTPIEEQKERAMKNIQKSLHLRNINEALGLFRSSRQVWPENDCFGNENMTIEEELSALKEICLADLLNEDNVIENNKPPVSEEEEDDDDDNNTGNSSDSDEAPIKITEQDFNMQDFKRRLVHKKVVEICGLLLKNYKNNSDHVNHCAVKLLHRIGWDCNMPAMLYQASLFQTLLNIMNDKHRNYSEMNTFTINLFQKFRKHASENSIVFLELLFWKDYSVALEIQNKYVDYGGETMTGTKGKRSKKKLKTDENSKSKKKSKKKMEEEESFPTGLEIPDTELEGGPTDVELESNDPQKEIFEMDSLKTGDSLFKEENFIENDILIKEKINDFDDILPVKNGTEIDGTHSDGTHSDDGSINNKFDDKIIFKSKKRRRLISSDDSNSDGENYVEKKKTLVIDSDSN</sequence>
<proteinExistence type="predicted"/>
<keyword evidence="2" id="KW-0539">Nucleus</keyword>
<feature type="compositionally biased region" description="Basic and acidic residues" evidence="4">
    <location>
        <begin position="794"/>
        <end position="811"/>
    </location>
</feature>
<evidence type="ECO:0000256" key="3">
    <source>
        <dbReference type="ARBA" id="ARBA00023306"/>
    </source>
</evidence>
<feature type="region of interest" description="Disordered" evidence="4">
    <location>
        <begin position="523"/>
        <end position="555"/>
    </location>
</feature>
<name>E0VIJ2_PEDHC</name>
<dbReference type="InterPro" id="IPR006906">
    <property type="entry name" value="Timeless_N"/>
</dbReference>
<evidence type="ECO:0000256" key="4">
    <source>
        <dbReference type="SAM" id="MobiDB-lite"/>
    </source>
</evidence>
<dbReference type="eggNOG" id="KOG1974">
    <property type="taxonomic scope" value="Eukaryota"/>
</dbReference>
<keyword evidence="3" id="KW-0131">Cell cycle</keyword>
<dbReference type="Proteomes" id="UP000009046">
    <property type="component" value="Unassembled WGS sequence"/>
</dbReference>
<feature type="domain" description="Timeless N-terminal" evidence="5">
    <location>
        <begin position="31"/>
        <end position="280"/>
    </location>
</feature>
<dbReference type="EMBL" id="DS235200">
    <property type="protein sequence ID" value="EEB13198.1"/>
    <property type="molecule type" value="Genomic_DNA"/>
</dbReference>
<evidence type="ECO:0000313" key="7">
    <source>
        <dbReference type="EnsemblMetazoa" id="PHUM228150-PA"/>
    </source>
</evidence>
<dbReference type="RefSeq" id="XP_002425936.1">
    <property type="nucleotide sequence ID" value="XM_002425891.1"/>
</dbReference>
<reference evidence="6" key="2">
    <citation type="submission" date="2007-04" db="EMBL/GenBank/DDBJ databases">
        <title>The genome of the human body louse.</title>
        <authorList>
            <consortium name="The Human Body Louse Genome Consortium"/>
            <person name="Kirkness E."/>
            <person name="Walenz B."/>
            <person name="Hass B."/>
            <person name="Bruggner R."/>
            <person name="Strausberg R."/>
        </authorList>
    </citation>
    <scope>NUCLEOTIDE SEQUENCE</scope>
    <source>
        <strain evidence="6">USDA</strain>
    </source>
</reference>
<gene>
    <name evidence="7" type="primary">8229851</name>
    <name evidence="6" type="ORF">Phum_PHUM228150</name>
</gene>
<evidence type="ECO:0000256" key="2">
    <source>
        <dbReference type="ARBA" id="ARBA00023242"/>
    </source>
</evidence>
<dbReference type="AlphaFoldDB" id="E0VIJ2"/>
<dbReference type="FunCoup" id="E0VIJ2">
    <property type="interactions" value="546"/>
</dbReference>
<dbReference type="Pfam" id="PF04821">
    <property type="entry name" value="TIMELESS"/>
    <property type="match status" value="1"/>
</dbReference>
<dbReference type="PANTHER" id="PTHR22940">
    <property type="entry name" value="TIMEOUT/TIMELESS-2"/>
    <property type="match status" value="1"/>
</dbReference>
<dbReference type="EMBL" id="AAZO01002657">
    <property type="status" value="NOT_ANNOTATED_CDS"/>
    <property type="molecule type" value="Genomic_DNA"/>
</dbReference>
<dbReference type="STRING" id="121224.E0VIJ2"/>
<dbReference type="GO" id="GO:0043111">
    <property type="term" value="P:replication fork arrest"/>
    <property type="evidence" value="ECO:0007669"/>
    <property type="project" value="TreeGrafter"/>
</dbReference>
<dbReference type="GeneID" id="8229851"/>
<organism>
    <name type="scientific">Pediculus humanus subsp. corporis</name>
    <name type="common">Body louse</name>
    <dbReference type="NCBI Taxonomy" id="121224"/>
    <lineage>
        <taxon>Eukaryota</taxon>
        <taxon>Metazoa</taxon>
        <taxon>Ecdysozoa</taxon>
        <taxon>Arthropoda</taxon>
        <taxon>Hexapoda</taxon>
        <taxon>Insecta</taxon>
        <taxon>Pterygota</taxon>
        <taxon>Neoptera</taxon>
        <taxon>Paraneoptera</taxon>
        <taxon>Psocodea</taxon>
        <taxon>Troctomorpha</taxon>
        <taxon>Phthiraptera</taxon>
        <taxon>Anoplura</taxon>
        <taxon>Pediculidae</taxon>
        <taxon>Pediculus</taxon>
    </lineage>
</organism>
<dbReference type="GO" id="GO:0000076">
    <property type="term" value="P:DNA replication checkpoint signaling"/>
    <property type="evidence" value="ECO:0007669"/>
    <property type="project" value="TreeGrafter"/>
</dbReference>
<dbReference type="VEuPathDB" id="VectorBase:PHUM228150"/>
<dbReference type="GO" id="GO:0031298">
    <property type="term" value="C:replication fork protection complex"/>
    <property type="evidence" value="ECO:0007669"/>
    <property type="project" value="TreeGrafter"/>
</dbReference>
<dbReference type="KEGG" id="phu:Phum_PHUM228150"/>
<evidence type="ECO:0000259" key="5">
    <source>
        <dbReference type="Pfam" id="PF04821"/>
    </source>
</evidence>
<feature type="compositionally biased region" description="Acidic residues" evidence="4">
    <location>
        <begin position="531"/>
        <end position="541"/>
    </location>
</feature>
<dbReference type="EnsemblMetazoa" id="PHUM228150-RA">
    <property type="protein sequence ID" value="PHUM228150-PA"/>
    <property type="gene ID" value="PHUM228150"/>
</dbReference>
<evidence type="ECO:0000313" key="6">
    <source>
        <dbReference type="EMBL" id="EEB13198.1"/>
    </source>
</evidence>
<keyword evidence="8" id="KW-1185">Reference proteome</keyword>
<evidence type="ECO:0000256" key="1">
    <source>
        <dbReference type="ARBA" id="ARBA00004123"/>
    </source>
</evidence>